<dbReference type="Gene3D" id="3.90.226.10">
    <property type="entry name" value="2-enoyl-CoA Hydratase, Chain A, domain 1"/>
    <property type="match status" value="1"/>
</dbReference>
<dbReference type="RefSeq" id="WP_123826570.1">
    <property type="nucleotide sequence ID" value="NZ_RKMF01000018.1"/>
</dbReference>
<dbReference type="InterPro" id="IPR050136">
    <property type="entry name" value="FA_oxidation_alpha_subunit"/>
</dbReference>
<keyword evidence="5" id="KW-0276">Fatty acid metabolism</keyword>
<comment type="pathway">
    <text evidence="1">Lipid metabolism; fatty acid beta-oxidation.</text>
</comment>
<keyword evidence="6" id="KW-0442">Lipid degradation</keyword>
<accession>A0A3N3ZMA6</accession>
<dbReference type="Pfam" id="PF02737">
    <property type="entry name" value="3HCDH_N"/>
    <property type="match status" value="1"/>
</dbReference>
<evidence type="ECO:0000256" key="9">
    <source>
        <dbReference type="ARBA" id="ARBA00023098"/>
    </source>
</evidence>
<keyword evidence="9" id="KW-0443">Lipid metabolism</keyword>
<evidence type="ECO:0000259" key="15">
    <source>
        <dbReference type="Pfam" id="PF02737"/>
    </source>
</evidence>
<comment type="caution">
    <text evidence="16">The sequence shown here is derived from an EMBL/GenBank/DDBJ whole genome shotgun (WGS) entry which is preliminary data.</text>
</comment>
<dbReference type="GO" id="GO:0070403">
    <property type="term" value="F:NAD+ binding"/>
    <property type="evidence" value="ECO:0007669"/>
    <property type="project" value="InterPro"/>
</dbReference>
<evidence type="ECO:0000256" key="6">
    <source>
        <dbReference type="ARBA" id="ARBA00022963"/>
    </source>
</evidence>
<comment type="pathway">
    <text evidence="2">Lipid metabolism; butanoate metabolism.</text>
</comment>
<dbReference type="Gene3D" id="1.10.1040.50">
    <property type="match status" value="1"/>
</dbReference>
<proteinExistence type="inferred from homology"/>
<dbReference type="InterPro" id="IPR029045">
    <property type="entry name" value="ClpP/crotonase-like_dom_sf"/>
</dbReference>
<feature type="region of interest" description="Disordered" evidence="13">
    <location>
        <begin position="232"/>
        <end position="259"/>
    </location>
</feature>
<dbReference type="CDD" id="cd06558">
    <property type="entry name" value="crotonase-like"/>
    <property type="match status" value="1"/>
</dbReference>
<dbReference type="PANTHER" id="PTHR43612:SF3">
    <property type="entry name" value="TRIFUNCTIONAL ENZYME SUBUNIT ALPHA, MITOCHONDRIAL"/>
    <property type="match status" value="1"/>
</dbReference>
<keyword evidence="10" id="KW-0456">Lyase</keyword>
<feature type="domain" description="3-hydroxyacyl-CoA dehydrogenase NAD binding" evidence="15">
    <location>
        <begin position="339"/>
        <end position="518"/>
    </location>
</feature>
<sequence>MASPAPLEQDQFPSTVDISVQNRVLPGRERPTAVIRLDSRPSGGLVIWSSAALTQLRDAVDGIDQDQVEAIVVVGNRHSFGAGANLDEIRHRQEEGSAAEYIATGHEAFGRLAEAAVPTFSVLSGQALGGGLELALHTDHRIGHAGGGPLGLPECRLGIFPAWGGVYLLPHLIGPSAAIDAMVFNSVRGRHVRPSEALDLGLVDRLLDVGPDDDAWDAAWEPAVVDLLTQGEDDSQAPRGGAEQSKPDGGSWQEAVDSARARAEAQWHGAAPAPLAALGLVAAAETQSRSESAAAATDSFGELVTGDIAKACLRTFRLVDGRSRRAPDRPDVPGREIRKVGVVGAGLMARQLAALFARSLRVPVVLTDIDQEQLANGVRWVSERFRRQADQGRMTPEEAETLAALVTGAASDADLADVDFLIEATPEDMKIKQAVLGHWAGVLRPDAVLATNTSSLSVTRMSEAVPNPERFVGFHVFNPVDSTPLLEIITTPTTDPETLSTAFDLAAAMRRTAVRVADAPGFVVNRILLRMFDPVLQAIDDGMDPGAADHALDSLGLPMTPLQLLDFVGPAVLHHVGETMHAAYPDRFHVSPWMAEVVAQGITKVLPTKAGPAEGDTSDGDGQTAPPRPYLEAAAEAARVKTVPDPRSRARQGTVEPSALLRDVELALAEEIGIMLEEGVIARAEDVDVCMVLGANWPFFLGGITPHLDRVGATLEVLGRRFADAAKE</sequence>
<dbReference type="InterPro" id="IPR036291">
    <property type="entry name" value="NAD(P)-bd_dom_sf"/>
</dbReference>
<dbReference type="Proteomes" id="UP000270616">
    <property type="component" value="Unassembled WGS sequence"/>
</dbReference>
<dbReference type="EMBL" id="RKMF01000018">
    <property type="protein sequence ID" value="ROZ61780.1"/>
    <property type="molecule type" value="Genomic_DNA"/>
</dbReference>
<evidence type="ECO:0000259" key="14">
    <source>
        <dbReference type="Pfam" id="PF00725"/>
    </source>
</evidence>
<dbReference type="GO" id="GO:0006635">
    <property type="term" value="P:fatty acid beta-oxidation"/>
    <property type="evidence" value="ECO:0007669"/>
    <property type="project" value="UniProtKB-UniPathway"/>
</dbReference>
<dbReference type="Pfam" id="PF00378">
    <property type="entry name" value="ECH_1"/>
    <property type="match status" value="1"/>
</dbReference>
<dbReference type="Gene3D" id="3.40.50.720">
    <property type="entry name" value="NAD(P)-binding Rossmann-like Domain"/>
    <property type="match status" value="1"/>
</dbReference>
<dbReference type="InterPro" id="IPR008927">
    <property type="entry name" value="6-PGluconate_DH-like_C_sf"/>
</dbReference>
<keyword evidence="7" id="KW-0560">Oxidoreductase</keyword>
<dbReference type="SUPFAM" id="SSF51735">
    <property type="entry name" value="NAD(P)-binding Rossmann-fold domains"/>
    <property type="match status" value="1"/>
</dbReference>
<protein>
    <submittedName>
        <fullName evidence="16">Fatty oxidation complex subunit alpha</fullName>
    </submittedName>
</protein>
<dbReference type="UniPathway" id="UPA00659"/>
<evidence type="ECO:0000256" key="12">
    <source>
        <dbReference type="ARBA" id="ARBA00049556"/>
    </source>
</evidence>
<dbReference type="Pfam" id="PF00725">
    <property type="entry name" value="3HCDH"/>
    <property type="match status" value="1"/>
</dbReference>
<keyword evidence="11" id="KW-0511">Multifunctional enzyme</keyword>
<evidence type="ECO:0000256" key="5">
    <source>
        <dbReference type="ARBA" id="ARBA00022832"/>
    </source>
</evidence>
<evidence type="ECO:0000256" key="10">
    <source>
        <dbReference type="ARBA" id="ARBA00023239"/>
    </source>
</evidence>
<dbReference type="OrthoDB" id="9771883at2"/>
<dbReference type="GO" id="GO:0004300">
    <property type="term" value="F:enoyl-CoA hydratase activity"/>
    <property type="evidence" value="ECO:0007669"/>
    <property type="project" value="TreeGrafter"/>
</dbReference>
<reference evidence="16 17" key="1">
    <citation type="submission" date="2018-10" db="EMBL/GenBank/DDBJ databases">
        <title>Kocuria sp. M5W7-7, whole genome shotgun sequence.</title>
        <authorList>
            <person name="Tuo L."/>
        </authorList>
    </citation>
    <scope>NUCLEOTIDE SEQUENCE [LARGE SCALE GENOMIC DNA]</scope>
    <source>
        <strain evidence="16 17">M5W7-7</strain>
    </source>
</reference>
<evidence type="ECO:0000256" key="1">
    <source>
        <dbReference type="ARBA" id="ARBA00005005"/>
    </source>
</evidence>
<evidence type="ECO:0000256" key="7">
    <source>
        <dbReference type="ARBA" id="ARBA00023002"/>
    </source>
</evidence>
<evidence type="ECO:0000256" key="11">
    <source>
        <dbReference type="ARBA" id="ARBA00023268"/>
    </source>
</evidence>
<evidence type="ECO:0000256" key="13">
    <source>
        <dbReference type="SAM" id="MobiDB-lite"/>
    </source>
</evidence>
<dbReference type="SUPFAM" id="SSF48179">
    <property type="entry name" value="6-phosphogluconate dehydrogenase C-terminal domain-like"/>
    <property type="match status" value="2"/>
</dbReference>
<keyword evidence="8" id="KW-0520">NAD</keyword>
<dbReference type="GO" id="GO:0016509">
    <property type="term" value="F:long-chain (3S)-3-hydroxyacyl-CoA dehydrogenase (NAD+) activity"/>
    <property type="evidence" value="ECO:0007669"/>
    <property type="project" value="TreeGrafter"/>
</dbReference>
<dbReference type="InterPro" id="IPR001753">
    <property type="entry name" value="Enoyl-CoA_hydra/iso"/>
</dbReference>
<dbReference type="AlphaFoldDB" id="A0A3N3ZMA6"/>
<feature type="domain" description="3-hydroxyacyl-CoA dehydrogenase C-terminal" evidence="14">
    <location>
        <begin position="521"/>
        <end position="601"/>
    </location>
</feature>
<dbReference type="FunFam" id="3.40.50.720:FF:000009">
    <property type="entry name" value="Fatty oxidation complex, alpha subunit"/>
    <property type="match status" value="1"/>
</dbReference>
<dbReference type="SUPFAM" id="SSF52096">
    <property type="entry name" value="ClpP/crotonase"/>
    <property type="match status" value="1"/>
</dbReference>
<feature type="region of interest" description="Disordered" evidence="13">
    <location>
        <begin position="608"/>
        <end position="627"/>
    </location>
</feature>
<evidence type="ECO:0000256" key="2">
    <source>
        <dbReference type="ARBA" id="ARBA00005086"/>
    </source>
</evidence>
<evidence type="ECO:0000256" key="8">
    <source>
        <dbReference type="ARBA" id="ARBA00023027"/>
    </source>
</evidence>
<dbReference type="InterPro" id="IPR006176">
    <property type="entry name" value="3-OHacyl-CoA_DH_NAD-bd"/>
</dbReference>
<name>A0A3N3ZMA6_9MICC</name>
<dbReference type="PANTHER" id="PTHR43612">
    <property type="entry name" value="TRIFUNCTIONAL ENZYME SUBUNIT ALPHA"/>
    <property type="match status" value="1"/>
</dbReference>
<evidence type="ECO:0000313" key="17">
    <source>
        <dbReference type="Proteomes" id="UP000270616"/>
    </source>
</evidence>
<keyword evidence="17" id="KW-1185">Reference proteome</keyword>
<evidence type="ECO:0000256" key="3">
    <source>
        <dbReference type="ARBA" id="ARBA00007005"/>
    </source>
</evidence>
<evidence type="ECO:0000256" key="4">
    <source>
        <dbReference type="ARBA" id="ARBA00009463"/>
    </source>
</evidence>
<evidence type="ECO:0000313" key="16">
    <source>
        <dbReference type="EMBL" id="ROZ61780.1"/>
    </source>
</evidence>
<dbReference type="InterPro" id="IPR006108">
    <property type="entry name" value="3HC_DH_C"/>
</dbReference>
<comment type="catalytic activity">
    <reaction evidence="12">
        <text>a (3S)-3-hydroxyacyl-CoA + NAD(+) = a 3-oxoacyl-CoA + NADH + H(+)</text>
        <dbReference type="Rhea" id="RHEA:22432"/>
        <dbReference type="ChEBI" id="CHEBI:15378"/>
        <dbReference type="ChEBI" id="CHEBI:57318"/>
        <dbReference type="ChEBI" id="CHEBI:57540"/>
        <dbReference type="ChEBI" id="CHEBI:57945"/>
        <dbReference type="ChEBI" id="CHEBI:90726"/>
        <dbReference type="EC" id="1.1.1.35"/>
    </reaction>
</comment>
<comment type="similarity">
    <text evidence="3">In the central section; belongs to the 3-hydroxyacyl-CoA dehydrogenase family.</text>
</comment>
<gene>
    <name evidence="16" type="ORF">EDL96_12545</name>
</gene>
<organism evidence="16 17">
    <name type="scientific">Kocuria soli</name>
    <dbReference type="NCBI Taxonomy" id="2485125"/>
    <lineage>
        <taxon>Bacteria</taxon>
        <taxon>Bacillati</taxon>
        <taxon>Actinomycetota</taxon>
        <taxon>Actinomycetes</taxon>
        <taxon>Micrococcales</taxon>
        <taxon>Micrococcaceae</taxon>
        <taxon>Kocuria</taxon>
    </lineage>
</organism>
<comment type="similarity">
    <text evidence="4">Belongs to the 3-hydroxyacyl-CoA dehydrogenase family.</text>
</comment>